<protein>
    <submittedName>
        <fullName evidence="2">Uncharacterized protein</fullName>
    </submittedName>
</protein>
<sequence length="76" mass="7125">GGSGVNIGNGIRNGGNGYDVGKIGDSDGVGMASNLSTYDSEGNGIVGDTVAGSGCSSVGNTSTAGGRYSGYSGPGM</sequence>
<proteinExistence type="predicted"/>
<accession>A0A699VLJ0</accession>
<comment type="caution">
    <text evidence="2">The sequence shown here is derived from an EMBL/GenBank/DDBJ whole genome shotgun (WGS) entry which is preliminary data.</text>
</comment>
<dbReference type="EMBL" id="BKCJ011456832">
    <property type="protein sequence ID" value="GFD35290.1"/>
    <property type="molecule type" value="Genomic_DNA"/>
</dbReference>
<evidence type="ECO:0000256" key="1">
    <source>
        <dbReference type="SAM" id="MobiDB-lite"/>
    </source>
</evidence>
<dbReference type="AlphaFoldDB" id="A0A699VLJ0"/>
<feature type="non-terminal residue" evidence="2">
    <location>
        <position position="1"/>
    </location>
</feature>
<feature type="compositionally biased region" description="Polar residues" evidence="1">
    <location>
        <begin position="54"/>
        <end position="64"/>
    </location>
</feature>
<organism evidence="2">
    <name type="scientific">Tanacetum cinerariifolium</name>
    <name type="common">Dalmatian daisy</name>
    <name type="synonym">Chrysanthemum cinerariifolium</name>
    <dbReference type="NCBI Taxonomy" id="118510"/>
    <lineage>
        <taxon>Eukaryota</taxon>
        <taxon>Viridiplantae</taxon>
        <taxon>Streptophyta</taxon>
        <taxon>Embryophyta</taxon>
        <taxon>Tracheophyta</taxon>
        <taxon>Spermatophyta</taxon>
        <taxon>Magnoliopsida</taxon>
        <taxon>eudicotyledons</taxon>
        <taxon>Gunneridae</taxon>
        <taxon>Pentapetalae</taxon>
        <taxon>asterids</taxon>
        <taxon>campanulids</taxon>
        <taxon>Asterales</taxon>
        <taxon>Asteraceae</taxon>
        <taxon>Asteroideae</taxon>
        <taxon>Anthemideae</taxon>
        <taxon>Anthemidinae</taxon>
        <taxon>Tanacetum</taxon>
    </lineage>
</organism>
<name>A0A699VLJ0_TANCI</name>
<reference evidence="2" key="1">
    <citation type="journal article" date="2019" name="Sci. Rep.">
        <title>Draft genome of Tanacetum cinerariifolium, the natural source of mosquito coil.</title>
        <authorList>
            <person name="Yamashiro T."/>
            <person name="Shiraishi A."/>
            <person name="Satake H."/>
            <person name="Nakayama K."/>
        </authorList>
    </citation>
    <scope>NUCLEOTIDE SEQUENCE</scope>
</reference>
<evidence type="ECO:0000313" key="2">
    <source>
        <dbReference type="EMBL" id="GFD35290.1"/>
    </source>
</evidence>
<feature type="region of interest" description="Disordered" evidence="1">
    <location>
        <begin position="49"/>
        <end position="76"/>
    </location>
</feature>
<gene>
    <name evidence="2" type="ORF">Tci_907259</name>
</gene>